<evidence type="ECO:0000256" key="1">
    <source>
        <dbReference type="SAM" id="MobiDB-lite"/>
    </source>
</evidence>
<feature type="region of interest" description="Disordered" evidence="1">
    <location>
        <begin position="421"/>
        <end position="477"/>
    </location>
</feature>
<keyword evidence="2" id="KW-1133">Transmembrane helix</keyword>
<reference evidence="3" key="1">
    <citation type="submission" date="2023-01" db="EMBL/GenBank/DDBJ databases">
        <title>Genome assembly of the deep-sea coral Lophelia pertusa.</title>
        <authorList>
            <person name="Herrera S."/>
            <person name="Cordes E."/>
        </authorList>
    </citation>
    <scope>NUCLEOTIDE SEQUENCE</scope>
    <source>
        <strain evidence="3">USNM1676648</strain>
        <tissue evidence="3">Polyp</tissue>
    </source>
</reference>
<dbReference type="AlphaFoldDB" id="A0A9W9YWM5"/>
<gene>
    <name evidence="3" type="ORF">OS493_030155</name>
</gene>
<feature type="transmembrane region" description="Helical" evidence="2">
    <location>
        <begin position="295"/>
        <end position="318"/>
    </location>
</feature>
<keyword evidence="4" id="KW-1185">Reference proteome</keyword>
<protein>
    <submittedName>
        <fullName evidence="3">Uncharacterized protein</fullName>
    </submittedName>
</protein>
<evidence type="ECO:0000256" key="2">
    <source>
        <dbReference type="SAM" id="Phobius"/>
    </source>
</evidence>
<evidence type="ECO:0000313" key="4">
    <source>
        <dbReference type="Proteomes" id="UP001163046"/>
    </source>
</evidence>
<feature type="compositionally biased region" description="Acidic residues" evidence="1">
    <location>
        <begin position="453"/>
        <end position="467"/>
    </location>
</feature>
<accession>A0A9W9YWM5</accession>
<keyword evidence="2" id="KW-0812">Transmembrane</keyword>
<feature type="compositionally biased region" description="Basic residues" evidence="1">
    <location>
        <begin position="430"/>
        <end position="442"/>
    </location>
</feature>
<dbReference type="EMBL" id="MU826857">
    <property type="protein sequence ID" value="KAJ7370735.1"/>
    <property type="molecule type" value="Genomic_DNA"/>
</dbReference>
<organism evidence="3 4">
    <name type="scientific">Desmophyllum pertusum</name>
    <dbReference type="NCBI Taxonomy" id="174260"/>
    <lineage>
        <taxon>Eukaryota</taxon>
        <taxon>Metazoa</taxon>
        <taxon>Cnidaria</taxon>
        <taxon>Anthozoa</taxon>
        <taxon>Hexacorallia</taxon>
        <taxon>Scleractinia</taxon>
        <taxon>Caryophylliina</taxon>
        <taxon>Caryophylliidae</taxon>
        <taxon>Desmophyllum</taxon>
    </lineage>
</organism>
<dbReference type="OrthoDB" id="2150145at2759"/>
<keyword evidence="2" id="KW-0472">Membrane</keyword>
<dbReference type="Proteomes" id="UP001163046">
    <property type="component" value="Unassembled WGS sequence"/>
</dbReference>
<name>A0A9W9YWM5_9CNID</name>
<comment type="caution">
    <text evidence="3">The sequence shown here is derived from an EMBL/GenBank/DDBJ whole genome shotgun (WGS) entry which is preliminary data.</text>
</comment>
<proteinExistence type="predicted"/>
<sequence>MFKNNIGQGCKSGGKLHCFLLDSSGYVVYHPSFKNVYNDSTKVLNKHITETDAEIARDLIKNGLMVRRKCQNFNLLKLQRFYEITMNKDIHRGSIITKKPRCKSYAMVKVSGTNLFVVAFNCFTNRASCPCQDTCTLQESEACECPCKSRLEYNFCKRKPHWRKSYGKVLIRMPSVFSLSHSHGETEPIFDIPVCAQPSPPVPARAPLPQHPDDLGKCFNVHCGDYKEEQSCNEIFGCFWCYKMTDGRLLKSPSCKGDRKCYGGVLGREIPFLLPHKHERKAKDRKMFKILGLKLNMVTLIAGSSALGLLVLISIVTICCLCRRKTKYGEEEMEFEAMEMFAVEDQAQMMDTTDMLNVDQGFGAMQLNYPGQSTAMQSNMQMRLGGTGMHGYSTQAMSGMWSKAYGPSRLMSFVPQVSTMQTPGAYARKPPGKKSRRKKPRKVSFSEELREGAEEEPIAVPEDDPIVTEDTKVTEDPKVAEKEGDFEAATYLNRNVLNFPFLIGFLAFFFSFQSC</sequence>
<evidence type="ECO:0000313" key="3">
    <source>
        <dbReference type="EMBL" id="KAJ7370735.1"/>
    </source>
</evidence>